<dbReference type="Gene3D" id="2.60.120.200">
    <property type="match status" value="1"/>
</dbReference>
<sequence length="1104" mass="111624">MRRRWILLLLIAGALSIGGGVAWAYWTAPATPGSTGGSSAASLPAGATPTVLKKQAQAVTVSWSAVTLSNGVAVSGYVVKRYDTATLTAQTVLSGCTGTITALTCTENTMPTGSWRYSVYPVLGANWAGAESPLSTSVATGPATLTLAQTLFKGPFPATTTGTVAGFGANEAYTYRLDSSTSMTGFPTVVDVTGGAPISSLSIPSATDGPHTVSVIGANGSLASTTITIDTVPPVVSSLQSPVVNGNGWNTSSPVTVTLSAIDATTSVAAIRYTTDGSDPTVSGTAITYTTPFTVAASATVRYFATDIAGNASTVGSRAIQIDLTAPANTLTVTSATGAVLTGTTLYYRGVAPGSFTIGNAVTDAGSGPASSSTAALAGTSTGFSHTASTVSTPSGGPYVSNAFTWTGGTTSAPTETVTGADVAGNTTPATLSFVNDSTAPAGGSAGGPAYSTSTTVNVALSRGTDSGVGLDTAAATLQRATATLTNNSCGTYNTPVTITTTNATTYADTVTDQACYRYTYVVSDLLGNTVTYPAGTPPDVKVDTTAPSTPTFSYASGTNTYAAGSTLYYRSSQTSGSFTVTPSSTDAATGITGFTYPTFGGTWSRSGTTYSWTGGAATVPASTTVTATNNAGLTASAAMTLTSDITAPAGGTVTYANGYAPSNSPSIAFTTGTETGSGINASSGLLQRRSAAMTIPGGTCGTYGSWATIYTGATSPFPDGPLASNFCYQYQYTVSDNVGNTSAPYVGANTIKMPVYFTCAAAIAAISPATDGWWKLNDSTTTAVDSGTKTNTGTYSGTYTQNVIGGVCNNATAFDGTSGYVYTTNQVAYPGPTTYSEEIWFKTTTTNGGKLIGYGDQRTSKSGNYDRHIFMTKDGKLNFGVTNGLLNLGVTTITSPNTYNDGAWHHAAATMSAAGMRFYVDGLQVATNGSTTSQYLAGYWRIGGDTLSGYWPLFATGSDFFAGTLSNAAVWNTYALTATEVWNHFTAGVAGSTAGTVNASSIATSIQSAPNTTRRTQPSTSSPTPSPSLSPTPSLIPSPSFSAPLTSPTPSPSSGPTPTAPTTPPSLPPLTPMPSSLAPSDPAFRSSSWKTSSRRTALDSPAN</sequence>
<evidence type="ECO:0000313" key="3">
    <source>
        <dbReference type="EMBL" id="GIM83453.1"/>
    </source>
</evidence>
<dbReference type="InterPro" id="IPR001791">
    <property type="entry name" value="Laminin_G"/>
</dbReference>
<evidence type="ECO:0000256" key="1">
    <source>
        <dbReference type="SAM" id="MobiDB-lite"/>
    </source>
</evidence>
<proteinExistence type="predicted"/>
<protein>
    <recommendedName>
        <fullName evidence="2">GH29D-like beta-sandwich domain-containing protein</fullName>
    </recommendedName>
</protein>
<feature type="compositionally biased region" description="Low complexity" evidence="1">
    <location>
        <begin position="1074"/>
        <end position="1096"/>
    </location>
</feature>
<feature type="compositionally biased region" description="Low complexity" evidence="1">
    <location>
        <begin position="1011"/>
        <end position="1024"/>
    </location>
</feature>
<dbReference type="InterPro" id="IPR013320">
    <property type="entry name" value="ConA-like_dom_sf"/>
</dbReference>
<dbReference type="SUPFAM" id="SSF49899">
    <property type="entry name" value="Concanavalin A-like lectins/glucanases"/>
    <property type="match status" value="1"/>
</dbReference>
<feature type="region of interest" description="Disordered" evidence="1">
    <location>
        <begin position="1005"/>
        <end position="1104"/>
    </location>
</feature>
<dbReference type="RefSeq" id="WP_213002996.1">
    <property type="nucleotide sequence ID" value="NZ_BAAATW010000006.1"/>
</dbReference>
<feature type="domain" description="GH29D-like beta-sandwich" evidence="2">
    <location>
        <begin position="251"/>
        <end position="315"/>
    </location>
</feature>
<evidence type="ECO:0000313" key="4">
    <source>
        <dbReference type="Proteomes" id="UP000680865"/>
    </source>
</evidence>
<dbReference type="CDD" id="cd00110">
    <property type="entry name" value="LamG"/>
    <property type="match status" value="1"/>
</dbReference>
<name>A0A919T3C7_9ACTN</name>
<gene>
    <name evidence="3" type="ORF">Aco04nite_86590</name>
</gene>
<dbReference type="AlphaFoldDB" id="A0A919T3C7"/>
<accession>A0A919T3C7</accession>
<organism evidence="3 4">
    <name type="scientific">Winogradskya consettensis</name>
    <dbReference type="NCBI Taxonomy" id="113560"/>
    <lineage>
        <taxon>Bacteria</taxon>
        <taxon>Bacillati</taxon>
        <taxon>Actinomycetota</taxon>
        <taxon>Actinomycetes</taxon>
        <taxon>Micromonosporales</taxon>
        <taxon>Micromonosporaceae</taxon>
        <taxon>Winogradskya</taxon>
    </lineage>
</organism>
<dbReference type="EMBL" id="BOQP01000056">
    <property type="protein sequence ID" value="GIM83453.1"/>
    <property type="molecule type" value="Genomic_DNA"/>
</dbReference>
<comment type="caution">
    <text evidence="3">The sequence shown here is derived from an EMBL/GenBank/DDBJ whole genome shotgun (WGS) entry which is preliminary data.</text>
</comment>
<feature type="compositionally biased region" description="Pro residues" evidence="1">
    <location>
        <begin position="1048"/>
        <end position="1073"/>
    </location>
</feature>
<dbReference type="InterPro" id="IPR059177">
    <property type="entry name" value="GH29D-like_dom"/>
</dbReference>
<evidence type="ECO:0000259" key="2">
    <source>
        <dbReference type="Pfam" id="PF13290"/>
    </source>
</evidence>
<feature type="compositionally biased region" description="Low complexity" evidence="1">
    <location>
        <begin position="1038"/>
        <end position="1047"/>
    </location>
</feature>
<dbReference type="Proteomes" id="UP000680865">
    <property type="component" value="Unassembled WGS sequence"/>
</dbReference>
<dbReference type="Pfam" id="PF13385">
    <property type="entry name" value="Laminin_G_3"/>
    <property type="match status" value="1"/>
</dbReference>
<keyword evidence="4" id="KW-1185">Reference proteome</keyword>
<reference evidence="3" key="1">
    <citation type="submission" date="2021-03" db="EMBL/GenBank/DDBJ databases">
        <title>Whole genome shotgun sequence of Actinoplanes consettensis NBRC 14913.</title>
        <authorList>
            <person name="Komaki H."/>
            <person name="Tamura T."/>
        </authorList>
    </citation>
    <scope>NUCLEOTIDE SEQUENCE</scope>
    <source>
        <strain evidence="3">NBRC 14913</strain>
    </source>
</reference>
<dbReference type="Pfam" id="PF13290">
    <property type="entry name" value="CHB_HEX_C_1"/>
    <property type="match status" value="1"/>
</dbReference>
<feature type="compositionally biased region" description="Pro residues" evidence="1">
    <location>
        <begin position="1025"/>
        <end position="1037"/>
    </location>
</feature>